<protein>
    <submittedName>
        <fullName evidence="1">Uncharacterized protein</fullName>
    </submittedName>
</protein>
<organism evidence="1">
    <name type="scientific">Rhizophora mucronata</name>
    <name type="common">Asiatic mangrove</name>
    <dbReference type="NCBI Taxonomy" id="61149"/>
    <lineage>
        <taxon>Eukaryota</taxon>
        <taxon>Viridiplantae</taxon>
        <taxon>Streptophyta</taxon>
        <taxon>Embryophyta</taxon>
        <taxon>Tracheophyta</taxon>
        <taxon>Spermatophyta</taxon>
        <taxon>Magnoliopsida</taxon>
        <taxon>eudicotyledons</taxon>
        <taxon>Gunneridae</taxon>
        <taxon>Pentapetalae</taxon>
        <taxon>rosids</taxon>
        <taxon>fabids</taxon>
        <taxon>Malpighiales</taxon>
        <taxon>Rhizophoraceae</taxon>
        <taxon>Rhizophora</taxon>
    </lineage>
</organism>
<name>A0A2P2PYN2_RHIMU</name>
<dbReference type="AlphaFoldDB" id="A0A2P2PYN2"/>
<sequence length="42" mass="4740">MKDNFSCLSILCVCLKLSLHIVVLEMFLCKNDGVIMHGKDPM</sequence>
<proteinExistence type="predicted"/>
<dbReference type="EMBL" id="GGEC01079285">
    <property type="protein sequence ID" value="MBX59769.1"/>
    <property type="molecule type" value="Transcribed_RNA"/>
</dbReference>
<reference evidence="1" key="1">
    <citation type="submission" date="2018-02" db="EMBL/GenBank/DDBJ databases">
        <title>Rhizophora mucronata_Transcriptome.</title>
        <authorList>
            <person name="Meera S.P."/>
            <person name="Sreeshan A."/>
            <person name="Augustine A."/>
        </authorList>
    </citation>
    <scope>NUCLEOTIDE SEQUENCE</scope>
    <source>
        <tissue evidence="1">Leaf</tissue>
    </source>
</reference>
<accession>A0A2P2PYN2</accession>
<evidence type="ECO:0000313" key="1">
    <source>
        <dbReference type="EMBL" id="MBX59769.1"/>
    </source>
</evidence>